<evidence type="ECO:0000256" key="1">
    <source>
        <dbReference type="SAM" id="MobiDB-lite"/>
    </source>
</evidence>
<accession>A0A392U3P6</accession>
<dbReference type="EMBL" id="LXQA010715327">
    <property type="protein sequence ID" value="MCI67357.1"/>
    <property type="molecule type" value="Genomic_DNA"/>
</dbReference>
<keyword evidence="3" id="KW-1185">Reference proteome</keyword>
<evidence type="ECO:0000313" key="3">
    <source>
        <dbReference type="Proteomes" id="UP000265520"/>
    </source>
</evidence>
<sequence length="41" mass="4434">MDGSEVSDHAPAKSSDTFESTNGFIRPQEKGSFATVSMKQK</sequence>
<name>A0A392U3P6_9FABA</name>
<dbReference type="Proteomes" id="UP000265520">
    <property type="component" value="Unassembled WGS sequence"/>
</dbReference>
<feature type="region of interest" description="Disordered" evidence="1">
    <location>
        <begin position="1"/>
        <end position="41"/>
    </location>
</feature>
<feature type="compositionally biased region" description="Polar residues" evidence="1">
    <location>
        <begin position="14"/>
        <end position="23"/>
    </location>
</feature>
<feature type="non-terminal residue" evidence="2">
    <location>
        <position position="41"/>
    </location>
</feature>
<reference evidence="2 3" key="1">
    <citation type="journal article" date="2018" name="Front. Plant Sci.">
        <title>Red Clover (Trifolium pratense) and Zigzag Clover (T. medium) - A Picture of Genomic Similarities and Differences.</title>
        <authorList>
            <person name="Dluhosova J."/>
            <person name="Istvanek J."/>
            <person name="Nedelnik J."/>
            <person name="Repkova J."/>
        </authorList>
    </citation>
    <scope>NUCLEOTIDE SEQUENCE [LARGE SCALE GENOMIC DNA]</scope>
    <source>
        <strain evidence="3">cv. 10/8</strain>
        <tissue evidence="2">Leaf</tissue>
    </source>
</reference>
<organism evidence="2 3">
    <name type="scientific">Trifolium medium</name>
    <dbReference type="NCBI Taxonomy" id="97028"/>
    <lineage>
        <taxon>Eukaryota</taxon>
        <taxon>Viridiplantae</taxon>
        <taxon>Streptophyta</taxon>
        <taxon>Embryophyta</taxon>
        <taxon>Tracheophyta</taxon>
        <taxon>Spermatophyta</taxon>
        <taxon>Magnoliopsida</taxon>
        <taxon>eudicotyledons</taxon>
        <taxon>Gunneridae</taxon>
        <taxon>Pentapetalae</taxon>
        <taxon>rosids</taxon>
        <taxon>fabids</taxon>
        <taxon>Fabales</taxon>
        <taxon>Fabaceae</taxon>
        <taxon>Papilionoideae</taxon>
        <taxon>50 kb inversion clade</taxon>
        <taxon>NPAAA clade</taxon>
        <taxon>Hologalegina</taxon>
        <taxon>IRL clade</taxon>
        <taxon>Trifolieae</taxon>
        <taxon>Trifolium</taxon>
    </lineage>
</organism>
<comment type="caution">
    <text evidence="2">The sequence shown here is derived from an EMBL/GenBank/DDBJ whole genome shotgun (WGS) entry which is preliminary data.</text>
</comment>
<feature type="compositionally biased region" description="Basic and acidic residues" evidence="1">
    <location>
        <begin position="1"/>
        <end position="11"/>
    </location>
</feature>
<evidence type="ECO:0000313" key="2">
    <source>
        <dbReference type="EMBL" id="MCI67357.1"/>
    </source>
</evidence>
<proteinExistence type="predicted"/>
<protein>
    <submittedName>
        <fullName evidence="2">Uncharacterized protein</fullName>
    </submittedName>
</protein>
<dbReference type="AlphaFoldDB" id="A0A392U3P6"/>